<dbReference type="AlphaFoldDB" id="A0A9W8YBM1"/>
<dbReference type="Gene3D" id="3.30.70.360">
    <property type="match status" value="1"/>
</dbReference>
<dbReference type="PANTHER" id="PTHR43808:SF32">
    <property type="entry name" value="ARGE_DAPE-RELATED DEACYLASE"/>
    <property type="match status" value="1"/>
</dbReference>
<keyword evidence="3" id="KW-0479">Metal-binding</keyword>
<dbReference type="GO" id="GO:0016787">
    <property type="term" value="F:hydrolase activity"/>
    <property type="evidence" value="ECO:0007669"/>
    <property type="project" value="UniProtKB-KW"/>
</dbReference>
<feature type="domain" description="Peptidase M20 dimerisation" evidence="6">
    <location>
        <begin position="193"/>
        <end position="325"/>
    </location>
</feature>
<evidence type="ECO:0000313" key="8">
    <source>
        <dbReference type="Proteomes" id="UP001140560"/>
    </source>
</evidence>
<comment type="caution">
    <text evidence="7">The sequence shown here is derived from an EMBL/GenBank/DDBJ whole genome shotgun (WGS) entry which is preliminary data.</text>
</comment>
<name>A0A9W8YBM1_9PLEO</name>
<dbReference type="InterPro" id="IPR036264">
    <property type="entry name" value="Bact_exopeptidase_dim_dom"/>
</dbReference>
<dbReference type="InterPro" id="IPR001261">
    <property type="entry name" value="ArgE/DapE_CS"/>
</dbReference>
<evidence type="ECO:0000256" key="1">
    <source>
        <dbReference type="ARBA" id="ARBA00001947"/>
    </source>
</evidence>
<keyword evidence="5" id="KW-0862">Zinc</keyword>
<sequence>MASKEDILNEIDANREEYIHLLQRFIQAASPNPPGDTTKASRVMIAFLSQHDISADVIAPQPHMPNIVAHFDGERGPGHRVVFNGHIDTFPANEPEKWERDPYSGHNDGSAIHGLGAVDMKAGTAASIIAFTLLKKRAQHLKGSVALTAVSDEETGGQFGTKYLLERSDNPALWRGDCVINGEPGGLQSVRFGEKGTLRLTFTVTTPGANGAYKNLSRGANIVAARLITKLQETVESISSDLPQDLKQHFANPHTRKVVDEIMGPGAASVLLEPTLNIGVLNGGVKVNVIPSQCIFEADIRLPTGLTRDTMLARIRDEVLKDFPEASYAVQEAASNPANYLAHDHHPLTKCIADAAEGVTGRRPVPLVGMGGTDCKFYRYLGIPAFVFGVSPKGMGARGEAVLIDEFMAVVKTHTLAVWDYLSE</sequence>
<dbReference type="Gene3D" id="3.40.630.10">
    <property type="entry name" value="Zn peptidases"/>
    <property type="match status" value="2"/>
</dbReference>
<reference evidence="7" key="1">
    <citation type="submission" date="2022-10" db="EMBL/GenBank/DDBJ databases">
        <title>Tapping the CABI collections for fungal endophytes: first genome assemblies for Collariella, Neodidymelliopsis, Ascochyta clinopodiicola, Didymella pomorum, Didymosphaeria variabile, Neocosmospora piperis and Neocucurbitaria cava.</title>
        <authorList>
            <person name="Hill R."/>
        </authorList>
    </citation>
    <scope>NUCLEOTIDE SEQUENCE</scope>
    <source>
        <strain evidence="7">IMI 356814</strain>
    </source>
</reference>
<dbReference type="PROSITE" id="PS00759">
    <property type="entry name" value="ARGE_DAPE_CPG2_2"/>
    <property type="match status" value="1"/>
</dbReference>
<comment type="similarity">
    <text evidence="2">Belongs to the peptidase M20A family.</text>
</comment>
<evidence type="ECO:0000256" key="3">
    <source>
        <dbReference type="ARBA" id="ARBA00022723"/>
    </source>
</evidence>
<evidence type="ECO:0000256" key="4">
    <source>
        <dbReference type="ARBA" id="ARBA00022801"/>
    </source>
</evidence>
<dbReference type="SUPFAM" id="SSF53187">
    <property type="entry name" value="Zn-dependent exopeptidases"/>
    <property type="match status" value="1"/>
</dbReference>
<dbReference type="GO" id="GO:0046872">
    <property type="term" value="F:metal ion binding"/>
    <property type="evidence" value="ECO:0007669"/>
    <property type="project" value="UniProtKB-KW"/>
</dbReference>
<evidence type="ECO:0000259" key="6">
    <source>
        <dbReference type="Pfam" id="PF07687"/>
    </source>
</evidence>
<dbReference type="EMBL" id="JAPEUY010000005">
    <property type="protein sequence ID" value="KAJ4373413.1"/>
    <property type="molecule type" value="Genomic_DNA"/>
</dbReference>
<dbReference type="InterPro" id="IPR050072">
    <property type="entry name" value="Peptidase_M20A"/>
</dbReference>
<dbReference type="OrthoDB" id="10059875at2759"/>
<dbReference type="PANTHER" id="PTHR43808">
    <property type="entry name" value="ACETYLORNITHINE DEACETYLASE"/>
    <property type="match status" value="1"/>
</dbReference>
<dbReference type="Proteomes" id="UP001140560">
    <property type="component" value="Unassembled WGS sequence"/>
</dbReference>
<evidence type="ECO:0000313" key="7">
    <source>
        <dbReference type="EMBL" id="KAJ4373413.1"/>
    </source>
</evidence>
<proteinExistence type="inferred from homology"/>
<dbReference type="InterPro" id="IPR011650">
    <property type="entry name" value="Peptidase_M20_dimer"/>
</dbReference>
<accession>A0A9W8YBM1</accession>
<organism evidence="7 8">
    <name type="scientific">Neocucurbitaria cava</name>
    <dbReference type="NCBI Taxonomy" id="798079"/>
    <lineage>
        <taxon>Eukaryota</taxon>
        <taxon>Fungi</taxon>
        <taxon>Dikarya</taxon>
        <taxon>Ascomycota</taxon>
        <taxon>Pezizomycotina</taxon>
        <taxon>Dothideomycetes</taxon>
        <taxon>Pleosporomycetidae</taxon>
        <taxon>Pleosporales</taxon>
        <taxon>Pleosporineae</taxon>
        <taxon>Cucurbitariaceae</taxon>
        <taxon>Neocucurbitaria</taxon>
    </lineage>
</organism>
<gene>
    <name evidence="7" type="ORF">N0V83_003708</name>
</gene>
<dbReference type="Pfam" id="PF07687">
    <property type="entry name" value="M20_dimer"/>
    <property type="match status" value="1"/>
</dbReference>
<evidence type="ECO:0000256" key="5">
    <source>
        <dbReference type="ARBA" id="ARBA00022833"/>
    </source>
</evidence>
<evidence type="ECO:0000256" key="2">
    <source>
        <dbReference type="ARBA" id="ARBA00006247"/>
    </source>
</evidence>
<dbReference type="SUPFAM" id="SSF55031">
    <property type="entry name" value="Bacterial exopeptidase dimerisation domain"/>
    <property type="match status" value="1"/>
</dbReference>
<dbReference type="InterPro" id="IPR002933">
    <property type="entry name" value="Peptidase_M20"/>
</dbReference>
<protein>
    <recommendedName>
        <fullName evidence="6">Peptidase M20 dimerisation domain-containing protein</fullName>
    </recommendedName>
</protein>
<comment type="cofactor">
    <cofactor evidence="1">
        <name>Zn(2+)</name>
        <dbReference type="ChEBI" id="CHEBI:29105"/>
    </cofactor>
</comment>
<dbReference type="Pfam" id="PF01546">
    <property type="entry name" value="Peptidase_M20"/>
    <property type="match status" value="1"/>
</dbReference>
<keyword evidence="4" id="KW-0378">Hydrolase</keyword>
<keyword evidence="8" id="KW-1185">Reference proteome</keyword>